<dbReference type="InterPro" id="IPR054593">
    <property type="entry name" value="Beta-mannosidase-like_N2"/>
</dbReference>
<dbReference type="AlphaFoldDB" id="W4VFJ9"/>
<reference evidence="4 5" key="1">
    <citation type="journal article" date="2014" name="Genome Announc.">
        <title>Draft Genome Sequence of the Boron-Tolerant and Moderately Halotolerant Bacterium Gracilibacillus boraciitolerans JCM 21714T.</title>
        <authorList>
            <person name="Ahmed I."/>
            <person name="Oshima K."/>
            <person name="Suda W."/>
            <person name="Kitamura K."/>
            <person name="Iida T."/>
            <person name="Ohmori Y."/>
            <person name="Fujiwara T."/>
            <person name="Hattori M."/>
            <person name="Ohkuma M."/>
        </authorList>
    </citation>
    <scope>NUCLEOTIDE SEQUENCE [LARGE SCALE GENOMIC DNA]</scope>
    <source>
        <strain evidence="4 5">JCM 21714</strain>
    </source>
</reference>
<dbReference type="STRING" id="1298598.JCM21714_897"/>
<comment type="caution">
    <text evidence="4">The sequence shown here is derived from an EMBL/GenBank/DDBJ whole genome shotgun (WGS) entry which is preliminary data.</text>
</comment>
<evidence type="ECO:0000256" key="2">
    <source>
        <dbReference type="ARBA" id="ARBA00023295"/>
    </source>
</evidence>
<organism evidence="4 5">
    <name type="scientific">Gracilibacillus boraciitolerans JCM 21714</name>
    <dbReference type="NCBI Taxonomy" id="1298598"/>
    <lineage>
        <taxon>Bacteria</taxon>
        <taxon>Bacillati</taxon>
        <taxon>Bacillota</taxon>
        <taxon>Bacilli</taxon>
        <taxon>Bacillales</taxon>
        <taxon>Bacillaceae</taxon>
        <taxon>Gracilibacillus</taxon>
    </lineage>
</organism>
<evidence type="ECO:0000259" key="3">
    <source>
        <dbReference type="Pfam" id="PF22666"/>
    </source>
</evidence>
<dbReference type="InterPro" id="IPR008979">
    <property type="entry name" value="Galactose-bd-like_sf"/>
</dbReference>
<protein>
    <submittedName>
        <fullName evidence="4">Beta-mannosidase</fullName>
    </submittedName>
</protein>
<feature type="domain" description="Beta-mannosidase-like galactose-binding" evidence="3">
    <location>
        <begin position="12"/>
        <end position="131"/>
    </location>
</feature>
<sequence length="149" mass="17765">MKIKQNLTNQKWQFKQANEKIWLSATVPGCVHHDLRDHHIIEDPFYGKNELDMQWIDKKDWEYKTVFDVSNEMLSKEVVVLIFEGLDTYADIYLNDHKLIETNNMFRTWNIDVKPFLSIGENTLRIYSFTNKSGHEKTERIRIQLACSK</sequence>
<dbReference type="GO" id="GO:0004567">
    <property type="term" value="F:beta-mannosidase activity"/>
    <property type="evidence" value="ECO:0007669"/>
    <property type="project" value="TreeGrafter"/>
</dbReference>
<accession>W4VFJ9</accession>
<dbReference type="InterPro" id="IPR050887">
    <property type="entry name" value="Beta-mannosidase_GH2"/>
</dbReference>
<dbReference type="SUPFAM" id="SSF49785">
    <property type="entry name" value="Galactose-binding domain-like"/>
    <property type="match status" value="1"/>
</dbReference>
<dbReference type="GO" id="GO:0006516">
    <property type="term" value="P:glycoprotein catabolic process"/>
    <property type="evidence" value="ECO:0007669"/>
    <property type="project" value="TreeGrafter"/>
</dbReference>
<dbReference type="Gene3D" id="2.60.120.260">
    <property type="entry name" value="Galactose-binding domain-like"/>
    <property type="match status" value="1"/>
</dbReference>
<proteinExistence type="predicted"/>
<evidence type="ECO:0000313" key="5">
    <source>
        <dbReference type="Proteomes" id="UP000019102"/>
    </source>
</evidence>
<keyword evidence="2" id="KW-0326">Glycosidase</keyword>
<dbReference type="EMBL" id="BAVS01000002">
    <property type="protein sequence ID" value="GAE91926.1"/>
    <property type="molecule type" value="Genomic_DNA"/>
</dbReference>
<gene>
    <name evidence="4" type="ORF">JCM21714_897</name>
</gene>
<keyword evidence="1" id="KW-0378">Hydrolase</keyword>
<dbReference type="eggNOG" id="COG3250">
    <property type="taxonomic scope" value="Bacteria"/>
</dbReference>
<dbReference type="Proteomes" id="UP000019102">
    <property type="component" value="Unassembled WGS sequence"/>
</dbReference>
<dbReference type="Pfam" id="PF22666">
    <property type="entry name" value="Glyco_hydro_2_N2"/>
    <property type="match status" value="1"/>
</dbReference>
<dbReference type="PANTHER" id="PTHR43730">
    <property type="entry name" value="BETA-MANNOSIDASE"/>
    <property type="match status" value="1"/>
</dbReference>
<evidence type="ECO:0000256" key="1">
    <source>
        <dbReference type="ARBA" id="ARBA00022801"/>
    </source>
</evidence>
<dbReference type="PANTHER" id="PTHR43730:SF1">
    <property type="entry name" value="BETA-MANNOSIDASE"/>
    <property type="match status" value="1"/>
</dbReference>
<evidence type="ECO:0000313" key="4">
    <source>
        <dbReference type="EMBL" id="GAE91926.1"/>
    </source>
</evidence>
<name>W4VFJ9_9BACI</name>
<keyword evidence="5" id="KW-1185">Reference proteome</keyword>